<comment type="similarity">
    <text evidence="1">Belongs to the arginase family.</text>
</comment>
<name>A0A2G1VN61_9FLAO</name>
<organism evidence="2 3">
    <name type="scientific">Leeuwenhoekiella nanhaiensis</name>
    <dbReference type="NCBI Taxonomy" id="1655491"/>
    <lineage>
        <taxon>Bacteria</taxon>
        <taxon>Pseudomonadati</taxon>
        <taxon>Bacteroidota</taxon>
        <taxon>Flavobacteriia</taxon>
        <taxon>Flavobacteriales</taxon>
        <taxon>Flavobacteriaceae</taxon>
        <taxon>Leeuwenhoekiella</taxon>
    </lineage>
</organism>
<dbReference type="EMBL" id="NQXA01000018">
    <property type="protein sequence ID" value="PHQ28198.1"/>
    <property type="molecule type" value="Genomic_DNA"/>
</dbReference>
<sequence>MAFENLLPVSDALLAQAGLFNEQRLFNQLKIHSRESGLPELNELDVVLIGVRERRGAVEELEDYLDFSAVRKAFYKLFPGNWHTRVGDLGDLEAGDQLSDTYFALKELVNSCVKNDVIPIILGGSQDLTYALYRAFDDLDQMVNLVSVDSRFDLGNSSLPITHESYVGKIIVEQPYNLFNYSNLGYQTFFNSQEEIDLMEKLYFDAFRLGNLTSDISRIEPVMRDADIVSFDLSAIQADVLGFMHPEHSNGFNGRESCAIARYAGLSDRVRVFGIFEYLITKEASVSASLLGQMIWYFIEGVNYRMNESLSNRDEDFLHYNVPVDDEMLSFYKSRRSDRWWIEIPFLEGVNTKLKRHTLLPCTEEDYVNACNQEIPERWYKAKLKNEI</sequence>
<dbReference type="AlphaFoldDB" id="A0A2G1VN61"/>
<accession>A0A2G1VN61</accession>
<reference evidence="2 3" key="1">
    <citation type="submission" date="2017-08" db="EMBL/GenBank/DDBJ databases">
        <title>The whole genome shortgun sequences of strain Leeuwenhoekiella nanhaiensis G18 from the South China Sea.</title>
        <authorList>
            <person name="Liu Q."/>
        </authorList>
    </citation>
    <scope>NUCLEOTIDE SEQUENCE [LARGE SCALE GENOMIC DNA]</scope>
    <source>
        <strain evidence="2 3">G18</strain>
    </source>
</reference>
<dbReference type="InterPro" id="IPR006035">
    <property type="entry name" value="Ureohydrolase"/>
</dbReference>
<evidence type="ECO:0000313" key="2">
    <source>
        <dbReference type="EMBL" id="PHQ28198.1"/>
    </source>
</evidence>
<dbReference type="Proteomes" id="UP000229433">
    <property type="component" value="Unassembled WGS sequence"/>
</dbReference>
<dbReference type="PROSITE" id="PS51409">
    <property type="entry name" value="ARGINASE_2"/>
    <property type="match status" value="1"/>
</dbReference>
<dbReference type="GO" id="GO:0046872">
    <property type="term" value="F:metal ion binding"/>
    <property type="evidence" value="ECO:0007669"/>
    <property type="project" value="InterPro"/>
</dbReference>
<dbReference type="Pfam" id="PF00491">
    <property type="entry name" value="Arginase"/>
    <property type="match status" value="1"/>
</dbReference>
<proteinExistence type="inferred from homology"/>
<evidence type="ECO:0000256" key="1">
    <source>
        <dbReference type="PROSITE-ProRule" id="PRU00742"/>
    </source>
</evidence>
<gene>
    <name evidence="2" type="ORF">CJ305_16305</name>
</gene>
<dbReference type="RefSeq" id="WP_099647373.1">
    <property type="nucleotide sequence ID" value="NZ_KZ319299.1"/>
</dbReference>
<comment type="caution">
    <text evidence="2">The sequence shown here is derived from an EMBL/GenBank/DDBJ whole genome shotgun (WGS) entry which is preliminary data.</text>
</comment>
<dbReference type="OrthoDB" id="931936at2"/>
<protein>
    <submittedName>
        <fullName evidence="2">Arginase</fullName>
    </submittedName>
</protein>
<dbReference type="Gene3D" id="3.40.800.10">
    <property type="entry name" value="Ureohydrolase domain"/>
    <property type="match status" value="1"/>
</dbReference>
<keyword evidence="3" id="KW-1185">Reference proteome</keyword>
<dbReference type="InterPro" id="IPR023696">
    <property type="entry name" value="Ureohydrolase_dom_sf"/>
</dbReference>
<dbReference type="SUPFAM" id="SSF52768">
    <property type="entry name" value="Arginase/deacetylase"/>
    <property type="match status" value="1"/>
</dbReference>
<dbReference type="GO" id="GO:0016813">
    <property type="term" value="F:hydrolase activity, acting on carbon-nitrogen (but not peptide) bonds, in linear amidines"/>
    <property type="evidence" value="ECO:0007669"/>
    <property type="project" value="UniProtKB-ARBA"/>
</dbReference>
<evidence type="ECO:0000313" key="3">
    <source>
        <dbReference type="Proteomes" id="UP000229433"/>
    </source>
</evidence>
<dbReference type="CDD" id="cd09988">
    <property type="entry name" value="Formimidoylglutamase"/>
    <property type="match status" value="1"/>
</dbReference>